<dbReference type="EMBL" id="BLXT01007956">
    <property type="protein sequence ID" value="GFO44520.1"/>
    <property type="molecule type" value="Genomic_DNA"/>
</dbReference>
<evidence type="ECO:0000313" key="4">
    <source>
        <dbReference type="Proteomes" id="UP000735302"/>
    </source>
</evidence>
<evidence type="ECO:0000256" key="1">
    <source>
        <dbReference type="SAM" id="MobiDB-lite"/>
    </source>
</evidence>
<sequence length="469" mass="50972">MLDSSNAADRACLKWSPDWKIHINTTSRSISVDFCADSEVTASPRTRNCIEANNSTQNHQCKTLEQGQCRTAFHDLKQGNSYNLLIKPYCRCQSRQVDPSTVTVIAISAVALTAATSVIIFLCCWKRKFLENENLDNDAPEPDPDGDPEIAEGMLVPRRPNDVTASMLSLHGADPPQYCRGHKDSETFLKQPPSCSDGETLCKEPYEEDDGKSCETVMMSEFQPEATAKQMIGESVGPTAIDAVKDKSSTASGTLHGGTRLIIKHGILAESSPPHKDLPILADGDTVAGRALTAGISVPGRALSAGESMHRGALETKANVHRIPRTAATTVHGKALAVGTNTRGRALTAGASIKGKTLLAGTTAKDKTLSELNRMFTNTRIDECSLELNYATYINAHEEIRKYLQGTGPIYGKRFAGLYHNTVAHEAQEGHAPGHQRAPPFVPPQHHQRIEPDEHNMIAIPKDMLYTNT</sequence>
<feature type="compositionally biased region" description="Acidic residues" evidence="1">
    <location>
        <begin position="134"/>
        <end position="150"/>
    </location>
</feature>
<name>A0AAV4DKH7_9GAST</name>
<gene>
    <name evidence="3" type="ORF">PoB_007102500</name>
</gene>
<keyword evidence="2" id="KW-0472">Membrane</keyword>
<keyword evidence="2" id="KW-1133">Transmembrane helix</keyword>
<accession>A0AAV4DKH7</accession>
<feature type="transmembrane region" description="Helical" evidence="2">
    <location>
        <begin position="102"/>
        <end position="125"/>
    </location>
</feature>
<keyword evidence="4" id="KW-1185">Reference proteome</keyword>
<dbReference type="Proteomes" id="UP000735302">
    <property type="component" value="Unassembled WGS sequence"/>
</dbReference>
<comment type="caution">
    <text evidence="3">The sequence shown here is derived from an EMBL/GenBank/DDBJ whole genome shotgun (WGS) entry which is preliminary data.</text>
</comment>
<reference evidence="3 4" key="1">
    <citation type="journal article" date="2021" name="Elife">
        <title>Chloroplast acquisition without the gene transfer in kleptoplastic sea slugs, Plakobranchus ocellatus.</title>
        <authorList>
            <person name="Maeda T."/>
            <person name="Takahashi S."/>
            <person name="Yoshida T."/>
            <person name="Shimamura S."/>
            <person name="Takaki Y."/>
            <person name="Nagai Y."/>
            <person name="Toyoda A."/>
            <person name="Suzuki Y."/>
            <person name="Arimoto A."/>
            <person name="Ishii H."/>
            <person name="Satoh N."/>
            <person name="Nishiyama T."/>
            <person name="Hasebe M."/>
            <person name="Maruyama T."/>
            <person name="Minagawa J."/>
            <person name="Obokata J."/>
            <person name="Shigenobu S."/>
        </authorList>
    </citation>
    <scope>NUCLEOTIDE SEQUENCE [LARGE SCALE GENOMIC DNA]</scope>
</reference>
<organism evidence="3 4">
    <name type="scientific">Plakobranchus ocellatus</name>
    <dbReference type="NCBI Taxonomy" id="259542"/>
    <lineage>
        <taxon>Eukaryota</taxon>
        <taxon>Metazoa</taxon>
        <taxon>Spiralia</taxon>
        <taxon>Lophotrochozoa</taxon>
        <taxon>Mollusca</taxon>
        <taxon>Gastropoda</taxon>
        <taxon>Heterobranchia</taxon>
        <taxon>Euthyneura</taxon>
        <taxon>Panpulmonata</taxon>
        <taxon>Sacoglossa</taxon>
        <taxon>Placobranchoidea</taxon>
        <taxon>Plakobranchidae</taxon>
        <taxon>Plakobranchus</taxon>
    </lineage>
</organism>
<evidence type="ECO:0000256" key="2">
    <source>
        <dbReference type="SAM" id="Phobius"/>
    </source>
</evidence>
<feature type="region of interest" description="Disordered" evidence="1">
    <location>
        <begin position="134"/>
        <end position="153"/>
    </location>
</feature>
<evidence type="ECO:0000313" key="3">
    <source>
        <dbReference type="EMBL" id="GFO44520.1"/>
    </source>
</evidence>
<protein>
    <submittedName>
        <fullName evidence="3">Quinone oxidoreductase-like 2</fullName>
    </submittedName>
</protein>
<dbReference type="AlphaFoldDB" id="A0AAV4DKH7"/>
<proteinExistence type="predicted"/>
<keyword evidence="2" id="KW-0812">Transmembrane</keyword>